<dbReference type="Gene3D" id="1.20.58.900">
    <property type="match status" value="2"/>
</dbReference>
<dbReference type="EMBL" id="VFQX01000066">
    <property type="protein sequence ID" value="KAF0972578.1"/>
    <property type="molecule type" value="Genomic_DNA"/>
</dbReference>
<evidence type="ECO:0000256" key="1">
    <source>
        <dbReference type="SAM" id="MobiDB-lite"/>
    </source>
</evidence>
<dbReference type="VEuPathDB" id="AmoebaDB:FDP41_008827"/>
<organism evidence="3 4">
    <name type="scientific">Naegleria fowleri</name>
    <name type="common">Brain eating amoeba</name>
    <dbReference type="NCBI Taxonomy" id="5763"/>
    <lineage>
        <taxon>Eukaryota</taxon>
        <taxon>Discoba</taxon>
        <taxon>Heterolobosea</taxon>
        <taxon>Tetramitia</taxon>
        <taxon>Eutetramitia</taxon>
        <taxon>Vahlkampfiidae</taxon>
        <taxon>Naegleria</taxon>
    </lineage>
</organism>
<dbReference type="AlphaFoldDB" id="A0A6A5BF66"/>
<dbReference type="InterPro" id="IPR004012">
    <property type="entry name" value="Run_dom"/>
</dbReference>
<sequence>MSAQDVSSLRVKLDRLMEGKKHSQSSLKVVVFLYRNRENHALLFRDEKEEEQVLSKAFNGLNDNTVHHPLPYHTLPDVLYKRYQGLRQYASRHPDMFSSTVNLRKNFSQFSYQVVESSTIPKTIDDRGNDVVDIYEEYLEDEDTWISDEITFHEHEQNQQMNKSIETNSLPLLEDPIVKEYSEFLDEDFNVPTSIAEEKNTIESNNHKYENDEDEFLDEKEIIASLETESTNSGVSTRLTTKKDEKNVIASEEEEGSSEFQIFTISPEDFNGNFDDDDYVDFGNVAMRMQENTDSANDNFVEQHTEQSQNRVTAELPSEYKSSESNAISGSTQSIMMPTDSSSPENEHPMEILDSPKDHSEIAFITDGTAVANNFNGVVFDDTQIEAKNETTEQPSIENTPFITDTSLLNENSQEWTDFQEGYPENQEENLLSSSNSLVGLAIRKHKKRSSRKKKMSIIENNKEVKTSEHTDSSTIINNENDLGGNDEKEVALDTLDVSSSIHLTNNEEVSVQLSSLEEFLQEDATMITELAAVKSSNFNTALFSQTHQPYLETSPARQNTSQDTPTVPYVQRNEKPSSNERLLAYPSGWEEPFKFLHTEKPLLAHPLLDKLRRTVIDMISTALTQTNTSPSRENITTNAMIVIDRTSSFMKPLIHSIYAILLNRPKSTLFKGERDLCGIFSKLPCLKKDNVMQEFLSFKEVRILQDQKKLKERDLLLIEYLLQKKMLAYCTFELVSTSTLLSESYEVTSLLHDNEYARPFFALLNLLKKHVIFELRFEFDEAAKNAAEDYELVTTLQRNTKTLLHYIVEVGKSENLSVEIVTDESKNHNMGRVVRTLIIHTLKTILSDKLVSETKWLSSGNFVSHPWQLIVVCAQGPLSKVGVNLKTGYSFQNIVLTIDSLVKRKNQTKIQLMDDKFFSFVIYCLNYQILFEAMKFIFKNIVILEKHFMPQSVILNIQAQEKILSCLQSLSKIRFTLNFY</sequence>
<dbReference type="VEuPathDB" id="AmoebaDB:NfTy_048310"/>
<feature type="compositionally biased region" description="Polar residues" evidence="1">
    <location>
        <begin position="301"/>
        <end position="312"/>
    </location>
</feature>
<proteinExistence type="predicted"/>
<dbReference type="OrthoDB" id="10477913at2759"/>
<accession>A0A6A5BF66</accession>
<dbReference type="Pfam" id="PF02759">
    <property type="entry name" value="RUN"/>
    <property type="match status" value="1"/>
</dbReference>
<evidence type="ECO:0000259" key="2">
    <source>
        <dbReference type="PROSITE" id="PS50826"/>
    </source>
</evidence>
<keyword evidence="4" id="KW-1185">Reference proteome</keyword>
<comment type="caution">
    <text evidence="3">The sequence shown here is derived from an EMBL/GenBank/DDBJ whole genome shotgun (WGS) entry which is preliminary data.</text>
</comment>
<evidence type="ECO:0000313" key="4">
    <source>
        <dbReference type="Proteomes" id="UP000444721"/>
    </source>
</evidence>
<evidence type="ECO:0000313" key="3">
    <source>
        <dbReference type="EMBL" id="KAF0972578.1"/>
    </source>
</evidence>
<name>A0A6A5BF66_NAEFO</name>
<dbReference type="VEuPathDB" id="AmoebaDB:NF0078780"/>
<feature type="region of interest" description="Disordered" evidence="1">
    <location>
        <begin position="464"/>
        <end position="486"/>
    </location>
</feature>
<protein>
    <recommendedName>
        <fullName evidence="2">RUN domain-containing protein</fullName>
    </recommendedName>
</protein>
<dbReference type="RefSeq" id="XP_044557292.1">
    <property type="nucleotide sequence ID" value="XM_044712721.1"/>
</dbReference>
<feature type="domain" description="RUN" evidence="2">
    <location>
        <begin position="822"/>
        <end position="981"/>
    </location>
</feature>
<reference evidence="3 4" key="1">
    <citation type="journal article" date="2019" name="Sci. Rep.">
        <title>Nanopore sequencing improves the draft genome of the human pathogenic amoeba Naegleria fowleri.</title>
        <authorList>
            <person name="Liechti N."/>
            <person name="Schurch N."/>
            <person name="Bruggmann R."/>
            <person name="Wittwer M."/>
        </authorList>
    </citation>
    <scope>NUCLEOTIDE SEQUENCE [LARGE SCALE GENOMIC DNA]</scope>
    <source>
        <strain evidence="3 4">ATCC 30894</strain>
    </source>
</reference>
<gene>
    <name evidence="3" type="ORF">FDP41_008827</name>
</gene>
<dbReference type="Proteomes" id="UP000444721">
    <property type="component" value="Unassembled WGS sequence"/>
</dbReference>
<feature type="region of interest" description="Disordered" evidence="1">
    <location>
        <begin position="301"/>
        <end position="353"/>
    </location>
</feature>
<dbReference type="PROSITE" id="PS50826">
    <property type="entry name" value="RUN"/>
    <property type="match status" value="1"/>
</dbReference>
<dbReference type="GeneID" id="68116044"/>
<feature type="compositionally biased region" description="Polar residues" evidence="1">
    <location>
        <begin position="323"/>
        <end position="344"/>
    </location>
</feature>
<dbReference type="InterPro" id="IPR037213">
    <property type="entry name" value="Run_dom_sf"/>
</dbReference>